<reference evidence="1 2" key="1">
    <citation type="journal article" date="2014" name="Genome Announc.">
        <title>Draft Genome Sequence of the Iron-Oxidizing, Acidophilic, and Halotolerant 'Thiobacillus prosperus' Type Strain DSM 5130.</title>
        <authorList>
            <person name="Ossandon F.J."/>
            <person name="Cardenas J.P."/>
            <person name="Corbett M."/>
            <person name="Quatrini R."/>
            <person name="Holmes D.S."/>
            <person name="Watkin E."/>
        </authorList>
    </citation>
    <scope>NUCLEOTIDE SEQUENCE [LARGE SCALE GENOMIC DNA]</scope>
    <source>
        <strain evidence="1 2">DSM 5130</strain>
    </source>
</reference>
<dbReference type="InterPro" id="IPR009387">
    <property type="entry name" value="HigB-2"/>
</dbReference>
<dbReference type="AlphaFoldDB" id="A0A1A6C4W5"/>
<dbReference type="PIRSF" id="PIRSF039032">
    <property type="entry name" value="HigB-2"/>
    <property type="match status" value="1"/>
</dbReference>
<dbReference type="EMBL" id="JQSG02000003">
    <property type="protein sequence ID" value="OBS09602.1"/>
    <property type="molecule type" value="Genomic_DNA"/>
</dbReference>
<sequence>MEIVETSVFTRQITSLVDDEGYAELQHALIRRPDLGDLIPGSGGLRKVRWAQRGRGKRGGIRVIYYWYDPEHMIYMLLAYAKNEQENLMQDQIKVLRKLIEEEFGRG</sequence>
<organism evidence="1 2">
    <name type="scientific">Acidihalobacter prosperus</name>
    <dbReference type="NCBI Taxonomy" id="160660"/>
    <lineage>
        <taxon>Bacteria</taxon>
        <taxon>Pseudomonadati</taxon>
        <taxon>Pseudomonadota</taxon>
        <taxon>Gammaproteobacteria</taxon>
        <taxon>Chromatiales</taxon>
        <taxon>Ectothiorhodospiraceae</taxon>
        <taxon>Acidihalobacter</taxon>
    </lineage>
</organism>
<accession>A0A1A6C4W5</accession>
<protein>
    <submittedName>
        <fullName evidence="1">RelE/StbE replicon stabilization toxin</fullName>
    </submittedName>
</protein>
<keyword evidence="2" id="KW-1185">Reference proteome</keyword>
<dbReference type="OrthoDB" id="197283at2"/>
<dbReference type="RefSeq" id="WP_065089556.1">
    <property type="nucleotide sequence ID" value="NZ_JQSG02000003.1"/>
</dbReference>
<comment type="caution">
    <text evidence="1">The sequence shown here is derived from an EMBL/GenBank/DDBJ whole genome shotgun (WGS) entry which is preliminary data.</text>
</comment>
<dbReference type="Proteomes" id="UP000029273">
    <property type="component" value="Unassembled WGS sequence"/>
</dbReference>
<dbReference type="Pfam" id="PF06296">
    <property type="entry name" value="RelE"/>
    <property type="match status" value="1"/>
</dbReference>
<evidence type="ECO:0000313" key="1">
    <source>
        <dbReference type="EMBL" id="OBS09602.1"/>
    </source>
</evidence>
<name>A0A1A6C4W5_9GAMM</name>
<proteinExistence type="predicted"/>
<gene>
    <name evidence="1" type="ORF">Thpro_021930</name>
</gene>
<evidence type="ECO:0000313" key="2">
    <source>
        <dbReference type="Proteomes" id="UP000029273"/>
    </source>
</evidence>